<evidence type="ECO:0008006" key="3">
    <source>
        <dbReference type="Google" id="ProtNLM"/>
    </source>
</evidence>
<reference evidence="1 2" key="1">
    <citation type="submission" date="2020-03" db="EMBL/GenBank/DDBJ databases">
        <title>Soil Listeria distribution.</title>
        <authorList>
            <person name="Liao J."/>
            <person name="Wiedmann M."/>
        </authorList>
    </citation>
    <scope>NUCLEOTIDE SEQUENCE [LARGE SCALE GENOMIC DNA]</scope>
    <source>
        <strain evidence="1 2">FSL L7-1523</strain>
    </source>
</reference>
<dbReference type="PROSITE" id="PS51257">
    <property type="entry name" value="PROKAR_LIPOPROTEIN"/>
    <property type="match status" value="1"/>
</dbReference>
<sequence>MKKILIILLSILLIALAGCSLFKDNEPEVQQNTIDYFSQWYTDTKDLTFEEYSKSYNGYNFMIISPEHTVELHIIYNEDGSYGGVYTVKEGNDKDRKVIESYPVKQVTNEVIQIQVGNIEKSIPTSVLFFKQYEPNYYQIKVAKIDYIDDAKPFMSGRYTNQDYFQNISTNFISLVQTERIKDSFDKILLSNESAGLYMEDPTYNSDRESPYTYLSFPRTGTSIKSIKLGYPYLESTYDADLMIIESPSYQIN</sequence>
<evidence type="ECO:0000313" key="2">
    <source>
        <dbReference type="Proteomes" id="UP000564536"/>
    </source>
</evidence>
<gene>
    <name evidence="1" type="ORF">HB943_03455</name>
</gene>
<dbReference type="EMBL" id="JAARRL010000004">
    <property type="protein sequence ID" value="MBC1499647.1"/>
    <property type="molecule type" value="Genomic_DNA"/>
</dbReference>
<evidence type="ECO:0000313" key="1">
    <source>
        <dbReference type="EMBL" id="MBC1499647.1"/>
    </source>
</evidence>
<protein>
    <recommendedName>
        <fullName evidence="3">Lipoprotein</fullName>
    </recommendedName>
</protein>
<proteinExistence type="predicted"/>
<accession>A0A841Z5A3</accession>
<dbReference type="RefSeq" id="WP_185424642.1">
    <property type="nucleotide sequence ID" value="NZ_JAARRL010000004.1"/>
</dbReference>
<dbReference type="AlphaFoldDB" id="A0A841Z5A3"/>
<organism evidence="1 2">
    <name type="scientific">Listeria weihenstephanensis</name>
    <dbReference type="NCBI Taxonomy" id="1006155"/>
    <lineage>
        <taxon>Bacteria</taxon>
        <taxon>Bacillati</taxon>
        <taxon>Bacillota</taxon>
        <taxon>Bacilli</taxon>
        <taxon>Bacillales</taxon>
        <taxon>Listeriaceae</taxon>
        <taxon>Listeria</taxon>
    </lineage>
</organism>
<name>A0A841Z5A3_9LIST</name>
<dbReference type="Proteomes" id="UP000564536">
    <property type="component" value="Unassembled WGS sequence"/>
</dbReference>
<comment type="caution">
    <text evidence="1">The sequence shown here is derived from an EMBL/GenBank/DDBJ whole genome shotgun (WGS) entry which is preliminary data.</text>
</comment>